<keyword evidence="2" id="KW-1185">Reference proteome</keyword>
<reference evidence="1 2" key="1">
    <citation type="submission" date="2020-05" db="EMBL/GenBank/DDBJ databases">
        <title>Tigecycline resistant gene in Empedobacter stercoris.</title>
        <authorList>
            <person name="Chen Y."/>
            <person name="Cheng Y."/>
            <person name="Zhou K."/>
        </authorList>
    </citation>
    <scope>NUCLEOTIDE SEQUENCE [LARGE SCALE GENOMIC DNA]</scope>
    <source>
        <strain evidence="1 2">ES202</strain>
    </source>
</reference>
<dbReference type="EMBL" id="JABFOQ010000022">
    <property type="protein sequence ID" value="NOJ76068.1"/>
    <property type="molecule type" value="Genomic_DNA"/>
</dbReference>
<dbReference type="RefSeq" id="WP_171623363.1">
    <property type="nucleotide sequence ID" value="NZ_CP053698.1"/>
</dbReference>
<evidence type="ECO:0000313" key="2">
    <source>
        <dbReference type="Proteomes" id="UP000580344"/>
    </source>
</evidence>
<evidence type="ECO:0000313" key="1">
    <source>
        <dbReference type="EMBL" id="NOJ76068.1"/>
    </source>
</evidence>
<comment type="caution">
    <text evidence="1">The sequence shown here is derived from an EMBL/GenBank/DDBJ whole genome shotgun (WGS) entry which is preliminary data.</text>
</comment>
<dbReference type="PROSITE" id="PS51257">
    <property type="entry name" value="PROKAR_LIPOPROTEIN"/>
    <property type="match status" value="1"/>
</dbReference>
<accession>A0ABX1WMZ1</accession>
<proteinExistence type="predicted"/>
<dbReference type="Proteomes" id="UP000580344">
    <property type="component" value="Unassembled WGS sequence"/>
</dbReference>
<gene>
    <name evidence="1" type="ORF">HMH06_09540</name>
</gene>
<organism evidence="1 2">
    <name type="scientific">Empedobacter stercoris</name>
    <dbReference type="NCBI Taxonomy" id="1628248"/>
    <lineage>
        <taxon>Bacteria</taxon>
        <taxon>Pseudomonadati</taxon>
        <taxon>Bacteroidota</taxon>
        <taxon>Flavobacteriia</taxon>
        <taxon>Flavobacteriales</taxon>
        <taxon>Weeksellaceae</taxon>
        <taxon>Empedobacter</taxon>
    </lineage>
</organism>
<sequence length="52" mass="5681">MKKNSIVLGVFVLVTLGSCKNETPQEKAQKESQKALDKAYDANEANQVATKL</sequence>
<name>A0ABX1WMZ1_9FLAO</name>
<protein>
    <submittedName>
        <fullName evidence="1">Uncharacterized protein</fullName>
    </submittedName>
</protein>